<proteinExistence type="inferred from homology"/>
<feature type="transmembrane region" description="Helical" evidence="5">
    <location>
        <begin position="168"/>
        <end position="194"/>
    </location>
</feature>
<dbReference type="NCBIfam" id="TIGR00945">
    <property type="entry name" value="tatC"/>
    <property type="match status" value="1"/>
</dbReference>
<feature type="transmembrane region" description="Helical" evidence="5">
    <location>
        <begin position="119"/>
        <end position="148"/>
    </location>
</feature>
<feature type="transmembrane region" description="Helical" evidence="5">
    <location>
        <begin position="230"/>
        <end position="250"/>
    </location>
</feature>
<evidence type="ECO:0000256" key="3">
    <source>
        <dbReference type="ARBA" id="ARBA00022989"/>
    </source>
</evidence>
<evidence type="ECO:0000256" key="5">
    <source>
        <dbReference type="HAMAP-Rule" id="MF_00902"/>
    </source>
</evidence>
<protein>
    <recommendedName>
        <fullName evidence="5">Sec-independent protein translocase protein TatC</fullName>
    </recommendedName>
</protein>
<dbReference type="GO" id="GO:0043953">
    <property type="term" value="P:protein transport by the Tat complex"/>
    <property type="evidence" value="ECO:0007669"/>
    <property type="project" value="UniProtKB-UniRule"/>
</dbReference>
<gene>
    <name evidence="5 6" type="primary">tatC</name>
    <name evidence="6" type="ORF">DHW61_09825</name>
</gene>
<sequence length="268" mass="30648">MKTNRMKKRIQGYMDSKKLGEPKTLMEHLLDFRKVLMFSVVIILLFFLVIWLCCSEWLLSIVAKPLVDRNITIVYTALAESFTAQMKVSFLFAIILAFPFVLGKLWMFIAPSLYRREKFVYGGVFFVALLLFVLGILFAYLIVFHMAINFFVFSSGELATPMISIESYVGFMVRFMIPFGITFELPLAILILTKLQIVKLSQLMKCQKYVIFLLFVLAAILTPPDVISQIMLGLPLTLLYEIGVLGAAIVTTKRKQRVDYDAKSCRQA</sequence>
<dbReference type="Pfam" id="PF00902">
    <property type="entry name" value="TatC"/>
    <property type="match status" value="1"/>
</dbReference>
<dbReference type="GO" id="GO:0009977">
    <property type="term" value="F:proton motive force dependent protein transmembrane transporter activity"/>
    <property type="evidence" value="ECO:0007669"/>
    <property type="project" value="TreeGrafter"/>
</dbReference>
<dbReference type="GO" id="GO:0065002">
    <property type="term" value="P:intracellular protein transmembrane transport"/>
    <property type="evidence" value="ECO:0007669"/>
    <property type="project" value="TreeGrafter"/>
</dbReference>
<dbReference type="HAMAP" id="MF_00902">
    <property type="entry name" value="TatC"/>
    <property type="match status" value="1"/>
</dbReference>
<evidence type="ECO:0000313" key="6">
    <source>
        <dbReference type="EMBL" id="HCL02691.1"/>
    </source>
</evidence>
<comment type="similarity">
    <text evidence="5">Belongs to the TatC family.</text>
</comment>
<comment type="caution">
    <text evidence="6">The sequence shown here is derived from an EMBL/GenBank/DDBJ whole genome shotgun (WGS) entry which is preliminary data.</text>
</comment>
<keyword evidence="2 5" id="KW-0812">Transmembrane</keyword>
<reference evidence="6 7" key="1">
    <citation type="journal article" date="2018" name="Nat. Biotechnol.">
        <title>A standardized bacterial taxonomy based on genome phylogeny substantially revises the tree of life.</title>
        <authorList>
            <person name="Parks D.H."/>
            <person name="Chuvochina M."/>
            <person name="Waite D.W."/>
            <person name="Rinke C."/>
            <person name="Skarshewski A."/>
            <person name="Chaumeil P.A."/>
            <person name="Hugenholtz P."/>
        </authorList>
    </citation>
    <scope>NUCLEOTIDE SEQUENCE [LARGE SCALE GENOMIC DNA]</scope>
    <source>
        <strain evidence="6">UBA11728</strain>
    </source>
</reference>
<evidence type="ECO:0000256" key="4">
    <source>
        <dbReference type="ARBA" id="ARBA00023136"/>
    </source>
</evidence>
<evidence type="ECO:0000313" key="7">
    <source>
        <dbReference type="Proteomes" id="UP000262969"/>
    </source>
</evidence>
<comment type="function">
    <text evidence="5">Part of the twin-arginine translocation (Tat) system that transports large folded proteins containing a characteristic twin-arginine motif in their signal peptide across membranes.</text>
</comment>
<keyword evidence="5" id="KW-0653">Protein transport</keyword>
<comment type="subcellular location">
    <subcellularLocation>
        <location evidence="5">Cell membrane</location>
        <topology evidence="5">Multi-pass membrane protein</topology>
    </subcellularLocation>
    <subcellularLocation>
        <location evidence="1">Membrane</location>
        <topology evidence="1">Multi-pass membrane protein</topology>
    </subcellularLocation>
</comment>
<dbReference type="EMBL" id="DPVV01000321">
    <property type="protein sequence ID" value="HCL02691.1"/>
    <property type="molecule type" value="Genomic_DNA"/>
</dbReference>
<feature type="transmembrane region" description="Helical" evidence="5">
    <location>
        <begin position="35"/>
        <end position="59"/>
    </location>
</feature>
<name>A0A3D2X6C6_9FIRM</name>
<keyword evidence="4 5" id="KW-0472">Membrane</keyword>
<dbReference type="InterPro" id="IPR002033">
    <property type="entry name" value="TatC"/>
</dbReference>
<evidence type="ECO:0000256" key="1">
    <source>
        <dbReference type="ARBA" id="ARBA00004141"/>
    </source>
</evidence>
<dbReference type="PANTHER" id="PTHR30371">
    <property type="entry name" value="SEC-INDEPENDENT PROTEIN TRANSLOCASE PROTEIN TATC"/>
    <property type="match status" value="1"/>
</dbReference>
<organism evidence="6 7">
    <name type="scientific">Lachnoclostridium phytofermentans</name>
    <dbReference type="NCBI Taxonomy" id="66219"/>
    <lineage>
        <taxon>Bacteria</taxon>
        <taxon>Bacillati</taxon>
        <taxon>Bacillota</taxon>
        <taxon>Clostridia</taxon>
        <taxon>Lachnospirales</taxon>
        <taxon>Lachnospiraceae</taxon>
    </lineage>
</organism>
<dbReference type="Proteomes" id="UP000262969">
    <property type="component" value="Unassembled WGS sequence"/>
</dbReference>
<evidence type="ECO:0000256" key="2">
    <source>
        <dbReference type="ARBA" id="ARBA00022692"/>
    </source>
</evidence>
<feature type="transmembrane region" description="Helical" evidence="5">
    <location>
        <begin position="206"/>
        <end position="224"/>
    </location>
</feature>
<keyword evidence="5" id="KW-0813">Transport</keyword>
<comment type="subunit">
    <text evidence="5">Forms a complex with TatA.</text>
</comment>
<keyword evidence="5" id="KW-0811">Translocation</keyword>
<feature type="transmembrane region" description="Helical" evidence="5">
    <location>
        <begin position="88"/>
        <end position="107"/>
    </location>
</feature>
<dbReference type="GO" id="GO:0033281">
    <property type="term" value="C:TAT protein transport complex"/>
    <property type="evidence" value="ECO:0007669"/>
    <property type="project" value="UniProtKB-UniRule"/>
</dbReference>
<dbReference type="AlphaFoldDB" id="A0A3D2X6C6"/>
<keyword evidence="5" id="KW-1003">Cell membrane</keyword>
<accession>A0A3D2X6C6</accession>
<dbReference type="PRINTS" id="PR01840">
    <property type="entry name" value="TATCFAMILY"/>
</dbReference>
<keyword evidence="3 5" id="KW-1133">Transmembrane helix</keyword>
<dbReference type="PANTHER" id="PTHR30371:SF0">
    <property type="entry name" value="SEC-INDEPENDENT PROTEIN TRANSLOCASE PROTEIN TATC, CHLOROPLASTIC-RELATED"/>
    <property type="match status" value="1"/>
</dbReference>